<dbReference type="SUPFAM" id="SSF52540">
    <property type="entry name" value="P-loop containing nucleoside triphosphate hydrolases"/>
    <property type="match status" value="2"/>
</dbReference>
<protein>
    <submittedName>
        <fullName evidence="3">AAA family ATPase</fullName>
    </submittedName>
</protein>
<dbReference type="RefSeq" id="WP_168058392.1">
    <property type="nucleotide sequence ID" value="NZ_VTOW01000001.1"/>
</dbReference>
<gene>
    <name evidence="3" type="ORF">MNODULE_05155</name>
</gene>
<sequence length="643" mass="73085">MILKKLKIKNFRQYYGEQEIEFATGKKNVTVINGTTGAGKTNMFLAINWCLYGSEGIIDKVGEIVNKQAASESTEDETVDAEVELKFQHKGPDESETNFVAKRSTYEPDVLHLYCVTRKGSEKLPNPTLVLNTILPKEVRTYFLFDGEKIDDFAKPEHEKQVKQAVYGVLKLKVLDRAKGHISSVGDDYERELKKMETGKHIQELLKRKETLKDELGKEEKALQNARTELNAAQLLIGKLDEELSKQREIQTDHQRRQELEAEGKRIQEELDMIFDGIRAIGSSGAILLGAKAIQKAIAIIEEKRRRGEIPAGIREQFIRDLLEKLVCICGRTISKEGPEWHTLSGLMDRAMPNNIENRILETGGFLQAIKTKSEQNILQLRLLKKKKADLEDRLARVIKEADEISSRLMNVGIQKIEELEGKRKTAQKKCDDLHGEIGYKQANIQHQKEIISQLDQEIETAEGLEGKAKLIQKKLALIHDTVKAITEVYEKFAKQKRKEIEQETQKIFGKLIWKESQFTKVDLTDDYQLTILDRWGTPARPELSAGERQLLSLSFIMALSGASDDSASIVMDTPFGRLDAIPRENICMHLPELAEQLILFVTGTELHSKAREILKPQIGREYTLNWDKATGCTTIAEKELRK</sequence>
<proteinExistence type="predicted"/>
<dbReference type="Pfam" id="PF02463">
    <property type="entry name" value="SMC_N"/>
    <property type="match status" value="1"/>
</dbReference>
<dbReference type="Gene3D" id="3.40.50.300">
    <property type="entry name" value="P-loop containing nucleotide triphosphate hydrolases"/>
    <property type="match status" value="2"/>
</dbReference>
<organism evidence="3 4">
    <name type="scientific">Candidatus Manganitrophus noduliformans</name>
    <dbReference type="NCBI Taxonomy" id="2606439"/>
    <lineage>
        <taxon>Bacteria</taxon>
        <taxon>Pseudomonadati</taxon>
        <taxon>Nitrospirota</taxon>
        <taxon>Nitrospiria</taxon>
        <taxon>Candidatus Troglogloeales</taxon>
        <taxon>Candidatus Manganitrophaceae</taxon>
        <taxon>Candidatus Manganitrophus</taxon>
    </lineage>
</organism>
<keyword evidence="4" id="KW-1185">Reference proteome</keyword>
<feature type="coiled-coil region" evidence="1">
    <location>
        <begin position="202"/>
        <end position="270"/>
    </location>
</feature>
<dbReference type="PANTHER" id="PTHR32114">
    <property type="entry name" value="ABC TRANSPORTER ABCH.3"/>
    <property type="match status" value="1"/>
</dbReference>
<evidence type="ECO:0000313" key="3">
    <source>
        <dbReference type="EMBL" id="NKE70129.1"/>
    </source>
</evidence>
<reference evidence="3 4" key="1">
    <citation type="journal article" date="2020" name="Nature">
        <title>Bacterial chemolithoautotrophy via manganese oxidation.</title>
        <authorList>
            <person name="Yu H."/>
            <person name="Leadbetter J.R."/>
        </authorList>
    </citation>
    <scope>NUCLEOTIDE SEQUENCE [LARGE SCALE GENOMIC DNA]</scope>
    <source>
        <strain evidence="3 4">Mn-1</strain>
    </source>
</reference>
<comment type="caution">
    <text evidence="3">The sequence shown here is derived from an EMBL/GenBank/DDBJ whole genome shotgun (WGS) entry which is preliminary data.</text>
</comment>
<dbReference type="InterPro" id="IPR027417">
    <property type="entry name" value="P-loop_NTPase"/>
</dbReference>
<evidence type="ECO:0000259" key="2">
    <source>
        <dbReference type="Pfam" id="PF02463"/>
    </source>
</evidence>
<dbReference type="AlphaFoldDB" id="A0A7X6DN40"/>
<dbReference type="PANTHER" id="PTHR32114:SF2">
    <property type="entry name" value="ABC TRANSPORTER ABCH.3"/>
    <property type="match status" value="1"/>
</dbReference>
<dbReference type="EMBL" id="VTOW01000001">
    <property type="protein sequence ID" value="NKE70129.1"/>
    <property type="molecule type" value="Genomic_DNA"/>
</dbReference>
<feature type="coiled-coil region" evidence="1">
    <location>
        <begin position="381"/>
        <end position="465"/>
    </location>
</feature>
<feature type="domain" description="RecF/RecN/SMC N-terminal" evidence="2">
    <location>
        <begin position="3"/>
        <end position="610"/>
    </location>
</feature>
<keyword evidence="1" id="KW-0175">Coiled coil</keyword>
<name>A0A7X6DN40_9BACT</name>
<dbReference type="Proteomes" id="UP000534783">
    <property type="component" value="Unassembled WGS sequence"/>
</dbReference>
<dbReference type="InterPro" id="IPR003395">
    <property type="entry name" value="RecF/RecN/SMC_N"/>
</dbReference>
<evidence type="ECO:0000256" key="1">
    <source>
        <dbReference type="SAM" id="Coils"/>
    </source>
</evidence>
<evidence type="ECO:0000313" key="4">
    <source>
        <dbReference type="Proteomes" id="UP000534783"/>
    </source>
</evidence>
<accession>A0A7X6DN40</accession>